<feature type="region of interest" description="Disordered" evidence="1">
    <location>
        <begin position="1"/>
        <end position="26"/>
    </location>
</feature>
<protein>
    <submittedName>
        <fullName evidence="2">Uncharacterized protein</fullName>
    </submittedName>
</protein>
<dbReference type="Proteomes" id="UP001362999">
    <property type="component" value="Unassembled WGS sequence"/>
</dbReference>
<accession>A0AAW0C840</accession>
<evidence type="ECO:0000256" key="1">
    <source>
        <dbReference type="SAM" id="MobiDB-lite"/>
    </source>
</evidence>
<proteinExistence type="predicted"/>
<evidence type="ECO:0000313" key="3">
    <source>
        <dbReference type="Proteomes" id="UP001362999"/>
    </source>
</evidence>
<sequence length="289" mass="32369">MTCASVSLPFSSRQGGPLEQPVSRDHRPGVEWDSRLDVEWDRRELQCHCRRLLRRKELVVDAPATSGRPLRLGARCSLEPQAKMIDFVILAYGPEREAGPARYLVRAARCLSRICSRWARLLGDLFMQMLNLLLALVEILIRRNELSAKMFSMNISSRAAHVSLPRQPQSCSGPAMAVFFWTGMISVASRRELSSAAISKSTFSKAITPATATRTGAVYGASPFHRYFRATNDSVQYITHTECFCVSVYRPMSGWSADGSDISGISQIARRSSIFHAKQEKSRRQMYCG</sequence>
<organism evidence="2 3">
    <name type="scientific">Favolaschia claudopus</name>
    <dbReference type="NCBI Taxonomy" id="2862362"/>
    <lineage>
        <taxon>Eukaryota</taxon>
        <taxon>Fungi</taxon>
        <taxon>Dikarya</taxon>
        <taxon>Basidiomycota</taxon>
        <taxon>Agaricomycotina</taxon>
        <taxon>Agaricomycetes</taxon>
        <taxon>Agaricomycetidae</taxon>
        <taxon>Agaricales</taxon>
        <taxon>Marasmiineae</taxon>
        <taxon>Mycenaceae</taxon>
        <taxon>Favolaschia</taxon>
    </lineage>
</organism>
<reference evidence="2 3" key="1">
    <citation type="journal article" date="2024" name="J Genomics">
        <title>Draft genome sequencing and assembly of Favolaschia claudopus CIRM-BRFM 2984 isolated from oak limbs.</title>
        <authorList>
            <person name="Navarro D."/>
            <person name="Drula E."/>
            <person name="Chaduli D."/>
            <person name="Cazenave R."/>
            <person name="Ahrendt S."/>
            <person name="Wang J."/>
            <person name="Lipzen A."/>
            <person name="Daum C."/>
            <person name="Barry K."/>
            <person name="Grigoriev I.V."/>
            <person name="Favel A."/>
            <person name="Rosso M.N."/>
            <person name="Martin F."/>
        </authorList>
    </citation>
    <scope>NUCLEOTIDE SEQUENCE [LARGE SCALE GENOMIC DNA]</scope>
    <source>
        <strain evidence="2 3">CIRM-BRFM 2984</strain>
    </source>
</reference>
<dbReference type="EMBL" id="JAWWNJ010000020">
    <property type="protein sequence ID" value="KAK7034814.1"/>
    <property type="molecule type" value="Genomic_DNA"/>
</dbReference>
<dbReference type="AlphaFoldDB" id="A0AAW0C840"/>
<evidence type="ECO:0000313" key="2">
    <source>
        <dbReference type="EMBL" id="KAK7034814.1"/>
    </source>
</evidence>
<comment type="caution">
    <text evidence="2">The sequence shown here is derived from an EMBL/GenBank/DDBJ whole genome shotgun (WGS) entry which is preliminary data.</text>
</comment>
<feature type="compositionally biased region" description="Polar residues" evidence="1">
    <location>
        <begin position="1"/>
        <end position="14"/>
    </location>
</feature>
<keyword evidence="3" id="KW-1185">Reference proteome</keyword>
<name>A0AAW0C840_9AGAR</name>
<gene>
    <name evidence="2" type="ORF">R3P38DRAFT_2771887</name>
</gene>